<keyword evidence="6" id="KW-1133">Transmembrane helix</keyword>
<reference evidence="9 10" key="1">
    <citation type="journal article" date="2016" name="DNA Res.">
        <title>The draft genome of MD-2 pineapple using hybrid error correction of long reads.</title>
        <authorList>
            <person name="Redwan R.M."/>
            <person name="Saidin A."/>
            <person name="Kumar S.V."/>
        </authorList>
    </citation>
    <scope>NUCLEOTIDE SEQUENCE [LARGE SCALE GENOMIC DNA]</scope>
    <source>
        <strain evidence="10">cv. MD2</strain>
        <tissue evidence="9">Leaf</tissue>
    </source>
</reference>
<keyword evidence="4 5" id="KW-0539">Nucleus</keyword>
<dbReference type="STRING" id="4615.A0A199VYT1"/>
<evidence type="ECO:0000256" key="5">
    <source>
        <dbReference type="RuleBase" id="RU367072"/>
    </source>
</evidence>
<feature type="domain" description="MMS19 N-terminal" evidence="8">
    <location>
        <begin position="22"/>
        <end position="79"/>
    </location>
</feature>
<dbReference type="Pfam" id="PF14500">
    <property type="entry name" value="MMS19_N"/>
    <property type="match status" value="2"/>
</dbReference>
<evidence type="ECO:0000256" key="3">
    <source>
        <dbReference type="ARBA" id="ARBA00022737"/>
    </source>
</evidence>
<keyword evidence="3" id="KW-0677">Repeat</keyword>
<accession>A0A199VYT1</accession>
<gene>
    <name evidence="9" type="ORF">ACMD2_03723</name>
</gene>
<evidence type="ECO:0000313" key="9">
    <source>
        <dbReference type="EMBL" id="OAY82164.1"/>
    </source>
</evidence>
<dbReference type="Gene3D" id="1.25.10.10">
    <property type="entry name" value="Leucine-rich Repeat Variant"/>
    <property type="match status" value="1"/>
</dbReference>
<dbReference type="InterPro" id="IPR016024">
    <property type="entry name" value="ARM-type_fold"/>
</dbReference>
<keyword evidence="6" id="KW-0812">Transmembrane</keyword>
<dbReference type="GO" id="GO:0016226">
    <property type="term" value="P:iron-sulfur cluster assembly"/>
    <property type="evidence" value="ECO:0007669"/>
    <property type="project" value="UniProtKB-UniRule"/>
</dbReference>
<dbReference type="Proteomes" id="UP000092600">
    <property type="component" value="Unassembled WGS sequence"/>
</dbReference>
<evidence type="ECO:0000313" key="10">
    <source>
        <dbReference type="Proteomes" id="UP000092600"/>
    </source>
</evidence>
<dbReference type="SUPFAM" id="SSF48371">
    <property type="entry name" value="ARM repeat"/>
    <property type="match status" value="2"/>
</dbReference>
<dbReference type="InterPro" id="IPR029240">
    <property type="entry name" value="MMS19_N"/>
</dbReference>
<evidence type="ECO:0000259" key="7">
    <source>
        <dbReference type="Pfam" id="PF12460"/>
    </source>
</evidence>
<evidence type="ECO:0000259" key="8">
    <source>
        <dbReference type="Pfam" id="PF14500"/>
    </source>
</evidence>
<feature type="domain" description="MMS19 N-terminal" evidence="8">
    <location>
        <begin position="117"/>
        <end position="264"/>
    </location>
</feature>
<dbReference type="PANTHER" id="PTHR12891">
    <property type="entry name" value="DNA REPAIR/TRANSCRIPTION PROTEIN MET18/MMS19"/>
    <property type="match status" value="1"/>
</dbReference>
<organism evidence="9 10">
    <name type="scientific">Ananas comosus</name>
    <name type="common">Pineapple</name>
    <name type="synonym">Ananas ananas</name>
    <dbReference type="NCBI Taxonomy" id="4615"/>
    <lineage>
        <taxon>Eukaryota</taxon>
        <taxon>Viridiplantae</taxon>
        <taxon>Streptophyta</taxon>
        <taxon>Embryophyta</taxon>
        <taxon>Tracheophyta</taxon>
        <taxon>Spermatophyta</taxon>
        <taxon>Magnoliopsida</taxon>
        <taxon>Liliopsida</taxon>
        <taxon>Poales</taxon>
        <taxon>Bromeliaceae</taxon>
        <taxon>Bromelioideae</taxon>
        <taxon>Ananas</taxon>
    </lineage>
</organism>
<dbReference type="InterPro" id="IPR024687">
    <property type="entry name" value="MMS19_C"/>
</dbReference>
<proteinExistence type="inferred from homology"/>
<comment type="caution">
    <text evidence="9">The sequence shown here is derived from an EMBL/GenBank/DDBJ whole genome shotgun (WGS) entry which is preliminary data.</text>
</comment>
<evidence type="ECO:0000256" key="1">
    <source>
        <dbReference type="ARBA" id="ARBA00004123"/>
    </source>
</evidence>
<dbReference type="GO" id="GO:0005634">
    <property type="term" value="C:nucleus"/>
    <property type="evidence" value="ECO:0007669"/>
    <property type="project" value="UniProtKB-SubCell"/>
</dbReference>
<comment type="function">
    <text evidence="5">Key component of the cytosolic iron-sulfur protein assembly (CIA) complex, a multiprotein complex that mediates the incorporation of iron-sulfur cluster into apoproteins specifically involved in DNA metabolism and genomic integrity. In the CIA complex, MMS19 acts as an adapter between early-acting CIA components and a subset of cellular target iron-sulfur proteins.</text>
</comment>
<name>A0A199VYT1_ANACO</name>
<protein>
    <recommendedName>
        <fullName evidence="5">MMS19 nucleotide excision repair protein</fullName>
    </recommendedName>
</protein>
<dbReference type="InterPro" id="IPR039920">
    <property type="entry name" value="MMS19"/>
</dbReference>
<dbReference type="PANTHER" id="PTHR12891:SF0">
    <property type="entry name" value="MMS19 NUCLEOTIDE EXCISION REPAIR PROTEIN HOMOLOG"/>
    <property type="match status" value="1"/>
</dbReference>
<feature type="transmembrane region" description="Helical" evidence="6">
    <location>
        <begin position="88"/>
        <end position="110"/>
    </location>
</feature>
<dbReference type="AlphaFoldDB" id="A0A199VYT1"/>
<sequence length="1172" mass="130732">VASIEATTKLVNNDLLSLLDLVKEMEMYLTTSDHVIRSRGILFLAEVLARITSKPLDSVSVSCLAEFFTSRLLSFEVLHCLLEEYPDAVVVLVLYLFQFYTFHILLYTFIIENSLFLVKGDELLYGICEAVDEEKDPDCLMLSFQLVEIVIRLFPDPSDLVTRFAGDIFEILSKYFPVYFTHGGGDELHATRDDLSRALMNAFCSTPNFEPFAIPLLLDKLSSSLQSAKLDSLKYLTNCLRCYGADRMLKHSKAIWLNLKDVIFSFPPQRPLVLTTESSQDTERVEHQIGKEALSCLQTAMLCLTSPDKDVFINLILEDEDVVKRFGFVLNEGYSVGTSVDIHGQLNALGSIFSTISKSSTYFCTRVFQKYFPCLLDFLGVSRSGASYSIEMNNVNFPGRVNNAALYLCNDILSACKELTLDSLVFSQDILEQDTWWHVLKRFSDSLSYFAGSLVTTCNEAANSQIQQAVTHSKIQQESILYSMKVLQTLATFPEHYSPISESVYHDILLMLISVVTCKYDDVYLWNLSLKTLGQIGSSIEDIHDSAKGTIYSRTVVERAISLLQVDDTALPLSLKLDVVSEIGAIALDPMSRVLKALEEAIVFHISKACVDGRTESAETAICLLECYSCKLLPRFCTLQDFDEVLVLFAIRLWEQMESLVASKNEIKVQGLLDSLMMTMKLLVASCSEEQQSLIVKRAYTIVSAVKCLPLQPFSPSSKLEELRISPGFSIHNWLVSLFASVVIALRPQTTLPDVDILLNMFIVFLLEGQLPAAQALASILNKWPSNGNISELSSVYTFDQAIDLVLEKCFTVLSSSSFLANFYSSNDSKINAIAGLAWVGKGLLMRGHEKVKEITMFFLKCLLSSQNSEIMQLNQKELDARSLLATSAADAFQLIMSDSDVCLSKKFHATTKPLYKQRFFSSLIPVLLSSVKEYATMNTKYTSVIPDYRTVLYRAFGHLISNTPLAAVVAESHKIVPTLVDCLGILSLNTQNKDLIYSLLLVLSGILMDKNGKEHITENIHLVINLLAKLVLYPHMMLVRETALQCLVAMSGLPHSRIYPMRLQVLRAVTKALDDKKWAVRQEAVRCRQAWSGIILPSFNTFVANKLWHQLLKEASIIEAIGAAGSGLNLSELLMNLTDFSLEGAQSSFESVLIGEARATAVDVNSLCTKC</sequence>
<feature type="non-terminal residue" evidence="9">
    <location>
        <position position="1"/>
    </location>
</feature>
<keyword evidence="6" id="KW-0472">Membrane</keyword>
<dbReference type="GO" id="GO:0097361">
    <property type="term" value="C:cytosolic [4Fe-4S] assembly targeting complex"/>
    <property type="evidence" value="ECO:0007669"/>
    <property type="project" value="UniProtKB-UniRule"/>
</dbReference>
<feature type="domain" description="MMS19 C-terminal" evidence="7">
    <location>
        <begin position="657"/>
        <end position="1051"/>
    </location>
</feature>
<evidence type="ECO:0000256" key="6">
    <source>
        <dbReference type="SAM" id="Phobius"/>
    </source>
</evidence>
<keyword evidence="5" id="KW-0227">DNA damage</keyword>
<keyword evidence="5" id="KW-0234">DNA repair</keyword>
<dbReference type="GO" id="GO:0051604">
    <property type="term" value="P:protein maturation"/>
    <property type="evidence" value="ECO:0007669"/>
    <property type="project" value="UniProtKB-UniRule"/>
</dbReference>
<dbReference type="EMBL" id="LSRQ01000543">
    <property type="protein sequence ID" value="OAY82164.1"/>
    <property type="molecule type" value="Genomic_DNA"/>
</dbReference>
<comment type="subcellular location">
    <subcellularLocation>
        <location evidence="1 5">Nucleus</location>
    </subcellularLocation>
</comment>
<dbReference type="InterPro" id="IPR011989">
    <property type="entry name" value="ARM-like"/>
</dbReference>
<evidence type="ECO:0000256" key="4">
    <source>
        <dbReference type="ARBA" id="ARBA00023242"/>
    </source>
</evidence>
<dbReference type="Pfam" id="PF12460">
    <property type="entry name" value="MMS19_C"/>
    <property type="match status" value="1"/>
</dbReference>
<evidence type="ECO:0000256" key="2">
    <source>
        <dbReference type="ARBA" id="ARBA00009340"/>
    </source>
</evidence>
<dbReference type="GO" id="GO:0006281">
    <property type="term" value="P:DNA repair"/>
    <property type="evidence" value="ECO:0007669"/>
    <property type="project" value="UniProtKB-UniRule"/>
</dbReference>
<comment type="similarity">
    <text evidence="2 5">Belongs to the MET18/MMS19 family.</text>
</comment>